<evidence type="ECO:0000313" key="3">
    <source>
        <dbReference type="Proteomes" id="UP001178507"/>
    </source>
</evidence>
<feature type="region of interest" description="Disordered" evidence="1">
    <location>
        <begin position="68"/>
        <end position="91"/>
    </location>
</feature>
<dbReference type="Proteomes" id="UP001178507">
    <property type="component" value="Unassembled WGS sequence"/>
</dbReference>
<gene>
    <name evidence="2" type="ORF">EVOR1521_LOCUS2137</name>
</gene>
<dbReference type="EMBL" id="CAUJNA010000108">
    <property type="protein sequence ID" value="CAJ1371959.1"/>
    <property type="molecule type" value="Genomic_DNA"/>
</dbReference>
<reference evidence="2" key="1">
    <citation type="submission" date="2023-08" db="EMBL/GenBank/DDBJ databases">
        <authorList>
            <person name="Chen Y."/>
            <person name="Shah S."/>
            <person name="Dougan E. K."/>
            <person name="Thang M."/>
            <person name="Chan C."/>
        </authorList>
    </citation>
    <scope>NUCLEOTIDE SEQUENCE</scope>
</reference>
<name>A0AA36HMN0_9DINO</name>
<feature type="compositionally biased region" description="Acidic residues" evidence="1">
    <location>
        <begin position="69"/>
        <end position="80"/>
    </location>
</feature>
<dbReference type="AlphaFoldDB" id="A0AA36HMN0"/>
<evidence type="ECO:0000313" key="2">
    <source>
        <dbReference type="EMBL" id="CAJ1371959.1"/>
    </source>
</evidence>
<accession>A0AA36HMN0</accession>
<keyword evidence="3" id="KW-1185">Reference proteome</keyword>
<organism evidence="2 3">
    <name type="scientific">Effrenium voratum</name>
    <dbReference type="NCBI Taxonomy" id="2562239"/>
    <lineage>
        <taxon>Eukaryota</taxon>
        <taxon>Sar</taxon>
        <taxon>Alveolata</taxon>
        <taxon>Dinophyceae</taxon>
        <taxon>Suessiales</taxon>
        <taxon>Symbiodiniaceae</taxon>
        <taxon>Effrenium</taxon>
    </lineage>
</organism>
<evidence type="ECO:0008006" key="4">
    <source>
        <dbReference type="Google" id="ProtNLM"/>
    </source>
</evidence>
<sequence length="202" mass="22415">MTSSEFQVEETTETEPLGGEPIKVEAVSPHAEYAQVSGSPALSPTAPVNLELPVKLLRLDHSPVQITQYEEEEEEEEEQTEPSYTPADWIFNPSPTSDMLSDVWNSPEAWNPWFAMKMDMPFVGEHFEANAATPPENISHGSAMHGTGACKPCAWFWKPGSCQNKENCSYCHLCPEGAFMIFKCFSCTRSLLASCCMGVDIR</sequence>
<evidence type="ECO:0000256" key="1">
    <source>
        <dbReference type="SAM" id="MobiDB-lite"/>
    </source>
</evidence>
<feature type="region of interest" description="Disordered" evidence="1">
    <location>
        <begin position="1"/>
        <end position="21"/>
    </location>
</feature>
<protein>
    <recommendedName>
        <fullName evidence="4">C3H1-type domain-containing protein</fullName>
    </recommendedName>
</protein>
<proteinExistence type="predicted"/>
<comment type="caution">
    <text evidence="2">The sequence shown here is derived from an EMBL/GenBank/DDBJ whole genome shotgun (WGS) entry which is preliminary data.</text>
</comment>